<dbReference type="EMBL" id="ASPP01013465">
    <property type="protein sequence ID" value="ETO19632.1"/>
    <property type="molecule type" value="Genomic_DNA"/>
</dbReference>
<dbReference type="GO" id="GO:0010608">
    <property type="term" value="P:post-transcriptional regulation of gene expression"/>
    <property type="evidence" value="ECO:0007669"/>
    <property type="project" value="TreeGrafter"/>
</dbReference>
<feature type="domain" description="PUM-HD" evidence="3">
    <location>
        <begin position="1"/>
        <end position="145"/>
    </location>
</feature>
<dbReference type="SUPFAM" id="SSF48371">
    <property type="entry name" value="ARM repeat"/>
    <property type="match status" value="1"/>
</dbReference>
<name>X6N2T6_RETFI</name>
<dbReference type="SMART" id="SM00025">
    <property type="entry name" value="Pumilio"/>
    <property type="match status" value="3"/>
</dbReference>
<evidence type="ECO:0000259" key="3">
    <source>
        <dbReference type="PROSITE" id="PS50303"/>
    </source>
</evidence>
<dbReference type="InterPro" id="IPR033133">
    <property type="entry name" value="PUM-HD"/>
</dbReference>
<dbReference type="InterPro" id="IPR016024">
    <property type="entry name" value="ARM-type_fold"/>
</dbReference>
<dbReference type="GO" id="GO:0005737">
    <property type="term" value="C:cytoplasm"/>
    <property type="evidence" value="ECO:0007669"/>
    <property type="project" value="TreeGrafter"/>
</dbReference>
<accession>X6N2T6</accession>
<dbReference type="OrthoDB" id="668540at2759"/>
<gene>
    <name evidence="4" type="ORF">RFI_17603</name>
</gene>
<organism evidence="4 5">
    <name type="scientific">Reticulomyxa filosa</name>
    <dbReference type="NCBI Taxonomy" id="46433"/>
    <lineage>
        <taxon>Eukaryota</taxon>
        <taxon>Sar</taxon>
        <taxon>Rhizaria</taxon>
        <taxon>Retaria</taxon>
        <taxon>Foraminifera</taxon>
        <taxon>Monothalamids</taxon>
        <taxon>Reticulomyxidae</taxon>
        <taxon>Reticulomyxa</taxon>
    </lineage>
</organism>
<dbReference type="Gene3D" id="1.25.10.10">
    <property type="entry name" value="Leucine-rich Repeat Variant"/>
    <property type="match status" value="1"/>
</dbReference>
<dbReference type="AlphaFoldDB" id="X6N2T6"/>
<evidence type="ECO:0000313" key="5">
    <source>
        <dbReference type="Proteomes" id="UP000023152"/>
    </source>
</evidence>
<dbReference type="InterPro" id="IPR001313">
    <property type="entry name" value="Pumilio_RNA-bd_rpt"/>
</dbReference>
<sequence length="147" mass="17081">MIDLIVSNAATISKFKLGNYIIQDLLERAPSELQDQIIKIIFDFSIDLSCDKYSSNVVEKAIHLASSRRRKKLVKKWLSRDDSLEIIKKLVEDQFGNYVVQTLLVSSGQKEQKKLLKAIVKNRHFVSIFWLLYKKSKQTQHDKNQSI</sequence>
<dbReference type="InterPro" id="IPR011989">
    <property type="entry name" value="ARM-like"/>
</dbReference>
<dbReference type="PROSITE" id="PS50302">
    <property type="entry name" value="PUM"/>
    <property type="match status" value="2"/>
</dbReference>
<reference evidence="4 5" key="1">
    <citation type="journal article" date="2013" name="Curr. Biol.">
        <title>The Genome of the Foraminiferan Reticulomyxa filosa.</title>
        <authorList>
            <person name="Glockner G."/>
            <person name="Hulsmann N."/>
            <person name="Schleicher M."/>
            <person name="Noegel A.A."/>
            <person name="Eichinger L."/>
            <person name="Gallinger C."/>
            <person name="Pawlowski J."/>
            <person name="Sierra R."/>
            <person name="Euteneuer U."/>
            <person name="Pillet L."/>
            <person name="Moustafa A."/>
            <person name="Platzer M."/>
            <person name="Groth M."/>
            <person name="Szafranski K."/>
            <person name="Schliwa M."/>
        </authorList>
    </citation>
    <scope>NUCLEOTIDE SEQUENCE [LARGE SCALE GENOMIC DNA]</scope>
</reference>
<feature type="repeat" description="Pumilio" evidence="2">
    <location>
        <begin position="39"/>
        <end position="75"/>
    </location>
</feature>
<evidence type="ECO:0000313" key="4">
    <source>
        <dbReference type="EMBL" id="ETO19632.1"/>
    </source>
</evidence>
<dbReference type="PANTHER" id="PTHR12537">
    <property type="entry name" value="RNA BINDING PROTEIN PUMILIO-RELATED"/>
    <property type="match status" value="1"/>
</dbReference>
<dbReference type="Proteomes" id="UP000023152">
    <property type="component" value="Unassembled WGS sequence"/>
</dbReference>
<protein>
    <submittedName>
        <fullName evidence="4">RNA-binding protein of the pumilio family</fullName>
    </submittedName>
</protein>
<dbReference type="GO" id="GO:0003729">
    <property type="term" value="F:mRNA binding"/>
    <property type="evidence" value="ECO:0007669"/>
    <property type="project" value="TreeGrafter"/>
</dbReference>
<evidence type="ECO:0000256" key="2">
    <source>
        <dbReference type="PROSITE-ProRule" id="PRU00317"/>
    </source>
</evidence>
<comment type="caution">
    <text evidence="4">The sequence shown here is derived from an EMBL/GenBank/DDBJ whole genome shotgun (WGS) entry which is preliminary data.</text>
</comment>
<feature type="repeat" description="Pumilio" evidence="2">
    <location>
        <begin position="82"/>
        <end position="117"/>
    </location>
</feature>
<evidence type="ECO:0000256" key="1">
    <source>
        <dbReference type="ARBA" id="ARBA00022737"/>
    </source>
</evidence>
<keyword evidence="1" id="KW-0677">Repeat</keyword>
<keyword evidence="5" id="KW-1185">Reference proteome</keyword>
<dbReference type="Pfam" id="PF00806">
    <property type="entry name" value="PUF"/>
    <property type="match status" value="3"/>
</dbReference>
<dbReference type="PROSITE" id="PS50303">
    <property type="entry name" value="PUM_HD"/>
    <property type="match status" value="1"/>
</dbReference>
<proteinExistence type="predicted"/>